<dbReference type="PANTHER" id="PTHR32467:SF108">
    <property type="entry name" value="AP2 DOMAIN TRANSCRIPTION FACTOR"/>
    <property type="match status" value="1"/>
</dbReference>
<feature type="domain" description="AP2/ERF" evidence="10">
    <location>
        <begin position="255"/>
        <end position="312"/>
    </location>
</feature>
<dbReference type="EMBL" id="JAUHHV010000010">
    <property type="protein sequence ID" value="KAK1409516.1"/>
    <property type="molecule type" value="Genomic_DNA"/>
</dbReference>
<reference evidence="11" key="1">
    <citation type="journal article" date="2023" name="bioRxiv">
        <title>Improved chromosome-level genome assembly for marigold (Tagetes erecta).</title>
        <authorList>
            <person name="Jiang F."/>
            <person name="Yuan L."/>
            <person name="Wang S."/>
            <person name="Wang H."/>
            <person name="Xu D."/>
            <person name="Wang A."/>
            <person name="Fan W."/>
        </authorList>
    </citation>
    <scope>NUCLEOTIDE SEQUENCE</scope>
    <source>
        <strain evidence="11">WSJ</strain>
        <tissue evidence="11">Leaf</tissue>
    </source>
</reference>
<evidence type="ECO:0000256" key="5">
    <source>
        <dbReference type="ARBA" id="ARBA00023159"/>
    </source>
</evidence>
<evidence type="ECO:0000256" key="4">
    <source>
        <dbReference type="ARBA" id="ARBA00023125"/>
    </source>
</evidence>
<feature type="region of interest" description="Disordered" evidence="9">
    <location>
        <begin position="341"/>
        <end position="363"/>
    </location>
</feature>
<evidence type="ECO:0000313" key="12">
    <source>
        <dbReference type="Proteomes" id="UP001229421"/>
    </source>
</evidence>
<dbReference type="CDD" id="cd00018">
    <property type="entry name" value="AP2"/>
    <property type="match status" value="2"/>
</dbReference>
<keyword evidence="3" id="KW-0805">Transcription regulation</keyword>
<evidence type="ECO:0000256" key="1">
    <source>
        <dbReference type="ARBA" id="ARBA00004123"/>
    </source>
</evidence>
<keyword evidence="12" id="KW-1185">Reference proteome</keyword>
<dbReference type="SMART" id="SM00380">
    <property type="entry name" value="AP2"/>
    <property type="match status" value="2"/>
</dbReference>
<protein>
    <recommendedName>
        <fullName evidence="10">AP2/ERF domain-containing protein</fullName>
    </recommendedName>
</protein>
<dbReference type="GO" id="GO:0005634">
    <property type="term" value="C:nucleus"/>
    <property type="evidence" value="ECO:0007669"/>
    <property type="project" value="UniProtKB-SubCell"/>
</dbReference>
<accession>A0AAD8NIN3</accession>
<dbReference type="SUPFAM" id="SSF54171">
    <property type="entry name" value="DNA-binding domain"/>
    <property type="match status" value="2"/>
</dbReference>
<dbReference type="InterPro" id="IPR036955">
    <property type="entry name" value="AP2/ERF_dom_sf"/>
</dbReference>
<proteinExistence type="inferred from homology"/>
<dbReference type="GO" id="GO:0003700">
    <property type="term" value="F:DNA-binding transcription factor activity"/>
    <property type="evidence" value="ECO:0007669"/>
    <property type="project" value="InterPro"/>
</dbReference>
<feature type="domain" description="AP2/ERF" evidence="10">
    <location>
        <begin position="163"/>
        <end position="219"/>
    </location>
</feature>
<gene>
    <name evidence="11" type="ORF">QVD17_36042</name>
</gene>
<organism evidence="11 12">
    <name type="scientific">Tagetes erecta</name>
    <name type="common">African marigold</name>
    <dbReference type="NCBI Taxonomy" id="13708"/>
    <lineage>
        <taxon>Eukaryota</taxon>
        <taxon>Viridiplantae</taxon>
        <taxon>Streptophyta</taxon>
        <taxon>Embryophyta</taxon>
        <taxon>Tracheophyta</taxon>
        <taxon>Spermatophyta</taxon>
        <taxon>Magnoliopsida</taxon>
        <taxon>eudicotyledons</taxon>
        <taxon>Gunneridae</taxon>
        <taxon>Pentapetalae</taxon>
        <taxon>asterids</taxon>
        <taxon>campanulids</taxon>
        <taxon>Asterales</taxon>
        <taxon>Asteraceae</taxon>
        <taxon>Asteroideae</taxon>
        <taxon>Heliantheae alliance</taxon>
        <taxon>Tageteae</taxon>
        <taxon>Tagetes</taxon>
    </lineage>
</organism>
<dbReference type="PRINTS" id="PR00367">
    <property type="entry name" value="ETHRSPELEMNT"/>
</dbReference>
<evidence type="ECO:0000259" key="10">
    <source>
        <dbReference type="PROSITE" id="PS51032"/>
    </source>
</evidence>
<dbReference type="GO" id="GO:0003677">
    <property type="term" value="F:DNA binding"/>
    <property type="evidence" value="ECO:0007669"/>
    <property type="project" value="UniProtKB-KW"/>
</dbReference>
<dbReference type="Gene3D" id="3.30.730.10">
    <property type="entry name" value="AP2/ERF domain"/>
    <property type="match status" value="2"/>
</dbReference>
<dbReference type="Proteomes" id="UP001229421">
    <property type="component" value="Unassembled WGS sequence"/>
</dbReference>
<keyword evidence="6" id="KW-0804">Transcription</keyword>
<keyword evidence="2" id="KW-0677">Repeat</keyword>
<feature type="compositionally biased region" description="Polar residues" evidence="9">
    <location>
        <begin position="341"/>
        <end position="351"/>
    </location>
</feature>
<dbReference type="PROSITE" id="PS51032">
    <property type="entry name" value="AP2_ERF"/>
    <property type="match status" value="2"/>
</dbReference>
<sequence>MMKMLDLNDEVVGGNDNNCDRSGFETNSYVVAKKYVLEDRQSEIHSATSVSSEVFNAADDYDHLIDVDDEHSVSCFDFSYPKGESKENSRQSSLDLITRQFFPVSEYLMSEDELGCRITAPSPSAMTMTTFRGAEWLNLKVLQPAPPEKVRKRRRGPPSKSSPYRGVTYYRRTGRWESHIWDCGKQLYLGGFDTSHDAARAYDRAAIKFRGTGADLNFDISDYENDMTQMESLSKEDFVHALRRQSNGFSRGSSKYRGVTRHKCGRWEARMGQLLGKKYVYLGLFDSEVEAARAYDKAAIKCNGKEAITNFEPGSYGADISSSERDEGCYNLDLNLWVSPTTDGTNQNHVQNADVGSRKRQKAKPSSFNFQVGGLAAGGQSHHDPTPTDKHIPVWPSMYSSHTPNYEEMTKVIGSAGVVSSLRVSNAAWKMQKVIGHQMPVASTAASSGFVSSVTRFTDTSFLSNTNMQNKSSQYQYN</sequence>
<comment type="subcellular location">
    <subcellularLocation>
        <location evidence="1">Nucleus</location>
    </subcellularLocation>
</comment>
<keyword evidence="5" id="KW-0010">Activator</keyword>
<name>A0AAD8NIN3_TARER</name>
<keyword evidence="4" id="KW-0238">DNA-binding</keyword>
<evidence type="ECO:0000313" key="11">
    <source>
        <dbReference type="EMBL" id="KAK1409516.1"/>
    </source>
</evidence>
<dbReference type="InterPro" id="IPR001471">
    <property type="entry name" value="AP2/ERF_dom"/>
</dbReference>
<dbReference type="Pfam" id="PF00847">
    <property type="entry name" value="AP2"/>
    <property type="match status" value="2"/>
</dbReference>
<evidence type="ECO:0000256" key="8">
    <source>
        <dbReference type="ARBA" id="ARBA00037973"/>
    </source>
</evidence>
<evidence type="ECO:0000256" key="3">
    <source>
        <dbReference type="ARBA" id="ARBA00023015"/>
    </source>
</evidence>
<dbReference type="AlphaFoldDB" id="A0AAD8NIN3"/>
<keyword evidence="7" id="KW-0539">Nucleus</keyword>
<comment type="similarity">
    <text evidence="8">Belongs to the AP2/ERF transcription factor family. AP2 subfamily.</text>
</comment>
<evidence type="ECO:0000256" key="2">
    <source>
        <dbReference type="ARBA" id="ARBA00022737"/>
    </source>
</evidence>
<comment type="caution">
    <text evidence="11">The sequence shown here is derived from an EMBL/GenBank/DDBJ whole genome shotgun (WGS) entry which is preliminary data.</text>
</comment>
<dbReference type="FunFam" id="3.30.730.10:FF:000004">
    <property type="entry name" value="AP2-like ethylene-responsive transcription factor"/>
    <property type="match status" value="1"/>
</dbReference>
<evidence type="ECO:0000256" key="7">
    <source>
        <dbReference type="ARBA" id="ARBA00023242"/>
    </source>
</evidence>
<evidence type="ECO:0000256" key="9">
    <source>
        <dbReference type="SAM" id="MobiDB-lite"/>
    </source>
</evidence>
<dbReference type="FunFam" id="3.30.730.10:FF:000002">
    <property type="entry name" value="AP2-like ethylene-responsive transcription factor"/>
    <property type="match status" value="1"/>
</dbReference>
<dbReference type="InterPro" id="IPR016177">
    <property type="entry name" value="DNA-bd_dom_sf"/>
</dbReference>
<evidence type="ECO:0000256" key="6">
    <source>
        <dbReference type="ARBA" id="ARBA00023163"/>
    </source>
</evidence>
<dbReference type="PANTHER" id="PTHR32467">
    <property type="entry name" value="AP2-LIKE ETHYLENE-RESPONSIVE TRANSCRIPTION FACTOR"/>
    <property type="match status" value="1"/>
</dbReference>